<organism evidence="2 3">
    <name type="scientific">Euplotes crassus</name>
    <dbReference type="NCBI Taxonomy" id="5936"/>
    <lineage>
        <taxon>Eukaryota</taxon>
        <taxon>Sar</taxon>
        <taxon>Alveolata</taxon>
        <taxon>Ciliophora</taxon>
        <taxon>Intramacronucleata</taxon>
        <taxon>Spirotrichea</taxon>
        <taxon>Hypotrichia</taxon>
        <taxon>Euplotida</taxon>
        <taxon>Euplotidae</taxon>
        <taxon>Moneuplotes</taxon>
    </lineage>
</organism>
<feature type="compositionally biased region" description="Basic residues" evidence="1">
    <location>
        <begin position="717"/>
        <end position="728"/>
    </location>
</feature>
<feature type="compositionally biased region" description="Polar residues" evidence="1">
    <location>
        <begin position="734"/>
        <end position="754"/>
    </location>
</feature>
<feature type="region of interest" description="Disordered" evidence="1">
    <location>
        <begin position="717"/>
        <end position="754"/>
    </location>
</feature>
<accession>A0AAD2D987</accession>
<evidence type="ECO:0000256" key="1">
    <source>
        <dbReference type="SAM" id="MobiDB-lite"/>
    </source>
</evidence>
<dbReference type="AlphaFoldDB" id="A0AAD2D987"/>
<name>A0AAD2D987_EUPCR</name>
<keyword evidence="3" id="KW-1185">Reference proteome</keyword>
<proteinExistence type="predicted"/>
<reference evidence="2" key="1">
    <citation type="submission" date="2023-07" db="EMBL/GenBank/DDBJ databases">
        <authorList>
            <consortium name="AG Swart"/>
            <person name="Singh M."/>
            <person name="Singh A."/>
            <person name="Seah K."/>
            <person name="Emmerich C."/>
        </authorList>
    </citation>
    <scope>NUCLEOTIDE SEQUENCE</scope>
    <source>
        <strain evidence="2">DP1</strain>
    </source>
</reference>
<protein>
    <submittedName>
        <fullName evidence="2">Uncharacterized protein</fullName>
    </submittedName>
</protein>
<evidence type="ECO:0000313" key="2">
    <source>
        <dbReference type="EMBL" id="CAI2385909.1"/>
    </source>
</evidence>
<gene>
    <name evidence="2" type="ORF">ECRASSUSDP1_LOCUS27505</name>
</gene>
<evidence type="ECO:0000313" key="3">
    <source>
        <dbReference type="Proteomes" id="UP001295684"/>
    </source>
</evidence>
<dbReference type="EMBL" id="CAMPGE010028383">
    <property type="protein sequence ID" value="CAI2385909.1"/>
    <property type="molecule type" value="Genomic_DNA"/>
</dbReference>
<comment type="caution">
    <text evidence="2">The sequence shown here is derived from an EMBL/GenBank/DDBJ whole genome shotgun (WGS) entry which is preliminary data.</text>
</comment>
<sequence length="754" mass="86695">MKPHLEDTHSPSSIQNKYKVQTESHSICDAMISSEMEWLLHYLWHKEVGKPVIKYNFKIPDTVIYKICRPYAWYFTSKEGFILKKTKAKLTHEYVYDTFTKKLTNDVVATAYRIGTAKLASTVTLEYLHKKEFNDFVYFNEDKLHLEILQKFPVCKGKYNEVIRCDWTPTINIVEKRSNAILFNKTNCSPYEKVVTYEGPTEMSKSESVVSKILLTDINVACKFIADQLSSHGASLKHANFYFKLDENDELVLIFANNFKVEPFIRVCTGFKDITLTIPDAALQDLLSRRTNEEEGKNNSTTHSEIKKGISTQMQCPFCKKFITKTGSYEFTLKFILNVYQYYISLPKSSSLDEGKTVAEPIHQIFEYKSCVNKYLHKIIETQTESEAEDNEVQQEPLKSQHQKSEVPRIIKAICPKMAYKTYQNKLNDPNWLYKSILLCDQCYSYIKDISDAMMFNKTLALYKDEIKIDSLNDKTLQEKLKQLDNQMYSLENNSVDEMSTKKISPERTGMEMLHKEPLNLKYSSTRKFVPKVSVNKRDISGTRNKTFGKDGFTPRIHQENQRAFSKGSLRGTLDSEAESNPEIKTLNKCSTARILLNRSKPRIPKCLPKGKIKSNALFVPTLTNTSKTNFPELPQIMRRNNSGILCIPKASKISKEASLIKRNLRKPPSEKIIDYISLSSNIKVNLKKPTSREIYSSRSSIKETLAKPSTAFKARRNKKGLSIKIKSKRDTQVKSGQNSARNAYTAFSQKRPV</sequence>
<dbReference type="Proteomes" id="UP001295684">
    <property type="component" value="Unassembled WGS sequence"/>
</dbReference>